<evidence type="ECO:0000313" key="4">
    <source>
        <dbReference type="Proteomes" id="UP000237911"/>
    </source>
</evidence>
<keyword evidence="1" id="KW-0732">Signal</keyword>
<accession>A0A9X7IPY0</accession>
<proteinExistence type="predicted"/>
<organism evidence="3 4">
    <name type="scientific">Mycolicibacter virginiensis</name>
    <dbReference type="NCBI Taxonomy" id="1795032"/>
    <lineage>
        <taxon>Bacteria</taxon>
        <taxon>Bacillati</taxon>
        <taxon>Actinomycetota</taxon>
        <taxon>Actinomycetes</taxon>
        <taxon>Mycobacteriales</taxon>
        <taxon>Mycobacteriaceae</taxon>
        <taxon>Mycolicibacter</taxon>
    </lineage>
</organism>
<dbReference type="Proteomes" id="UP000237911">
    <property type="component" value="Unassembled WGS sequence"/>
</dbReference>
<name>A0A9X7IPY0_9MYCO</name>
<dbReference type="AlphaFoldDB" id="A0A9X7IPY0"/>
<feature type="chain" id="PRO_5040865072" evidence="1">
    <location>
        <begin position="26"/>
        <end position="65"/>
    </location>
</feature>
<dbReference type="SMART" id="SM00894">
    <property type="entry name" value="Excalibur"/>
    <property type="match status" value="1"/>
</dbReference>
<gene>
    <name evidence="3" type="ORF">C5U48_05065</name>
</gene>
<feature type="signal peptide" evidence="1">
    <location>
        <begin position="1"/>
        <end position="25"/>
    </location>
</feature>
<evidence type="ECO:0000259" key="2">
    <source>
        <dbReference type="SMART" id="SM00894"/>
    </source>
</evidence>
<sequence>MIRRAVVLAGIFAFGVGIATTPVAAAEPYYKNCTEARKAGAAPIREGEPGYRRALDRDGDGIACE</sequence>
<protein>
    <submittedName>
        <fullName evidence="3">Calcium-binding protein</fullName>
    </submittedName>
</protein>
<dbReference type="InterPro" id="IPR008613">
    <property type="entry name" value="Excalibur_Ca-bd_domain"/>
</dbReference>
<evidence type="ECO:0000256" key="1">
    <source>
        <dbReference type="SAM" id="SignalP"/>
    </source>
</evidence>
<dbReference type="RefSeq" id="WP_046283245.1">
    <property type="nucleotide sequence ID" value="NZ_CP092430.2"/>
</dbReference>
<evidence type="ECO:0000313" key="3">
    <source>
        <dbReference type="EMBL" id="PQM53256.1"/>
    </source>
</evidence>
<reference evidence="3 4" key="1">
    <citation type="submission" date="2018-02" db="EMBL/GenBank/DDBJ databases">
        <title>Draft genome sequence of Mycobacterium virginiense isolated from mud of a swine farm in Japan.</title>
        <authorList>
            <person name="Ohya K."/>
        </authorList>
    </citation>
    <scope>NUCLEOTIDE SEQUENCE [LARGE SCALE GENOMIC DNA]</scope>
    <source>
        <strain evidence="3 4">GF75</strain>
    </source>
</reference>
<keyword evidence="4" id="KW-1185">Reference proteome</keyword>
<dbReference type="EMBL" id="PUEV01000016">
    <property type="protein sequence ID" value="PQM53256.1"/>
    <property type="molecule type" value="Genomic_DNA"/>
</dbReference>
<comment type="caution">
    <text evidence="3">The sequence shown here is derived from an EMBL/GenBank/DDBJ whole genome shotgun (WGS) entry which is preliminary data.</text>
</comment>
<feature type="domain" description="Excalibur calcium-binding" evidence="2">
    <location>
        <begin position="29"/>
        <end position="65"/>
    </location>
</feature>
<dbReference type="Pfam" id="PF05901">
    <property type="entry name" value="Excalibur"/>
    <property type="match status" value="1"/>
</dbReference>